<dbReference type="AlphaFoldDB" id="A0A2T5MGA8"/>
<comment type="caution">
    <text evidence="1">The sequence shown here is derived from an EMBL/GenBank/DDBJ whole genome shotgun (WGS) entry which is preliminary data.</text>
</comment>
<evidence type="ECO:0000313" key="1">
    <source>
        <dbReference type="EMBL" id="PTU31621.1"/>
    </source>
</evidence>
<organism evidence="1 2">
    <name type="scientific">Stenotrophobium rhamnosiphilum</name>
    <dbReference type="NCBI Taxonomy" id="2029166"/>
    <lineage>
        <taxon>Bacteria</taxon>
        <taxon>Pseudomonadati</taxon>
        <taxon>Pseudomonadota</taxon>
        <taxon>Gammaproteobacteria</taxon>
        <taxon>Nevskiales</taxon>
        <taxon>Nevskiaceae</taxon>
        <taxon>Stenotrophobium</taxon>
    </lineage>
</organism>
<name>A0A2T5MGA8_9GAMM</name>
<dbReference type="InterPro" id="IPR025506">
    <property type="entry name" value="Abi_alpha"/>
</dbReference>
<accession>A0A2T5MGA8</accession>
<gene>
    <name evidence="1" type="ORF">CJD38_09900</name>
</gene>
<dbReference type="Gene3D" id="3.30.110.190">
    <property type="match status" value="1"/>
</dbReference>
<reference evidence="1 2" key="1">
    <citation type="submission" date="2018-04" db="EMBL/GenBank/DDBJ databases">
        <title>Novel species isolated from glacier.</title>
        <authorList>
            <person name="Liu Q."/>
            <person name="Xin Y.-H."/>
        </authorList>
    </citation>
    <scope>NUCLEOTIDE SEQUENCE [LARGE SCALE GENOMIC DNA]</scope>
    <source>
        <strain evidence="1 2">GT1R17</strain>
    </source>
</reference>
<dbReference type="EMBL" id="QANS01000003">
    <property type="protein sequence ID" value="PTU31621.1"/>
    <property type="molecule type" value="Genomic_DNA"/>
</dbReference>
<dbReference type="Pfam" id="PF14337">
    <property type="entry name" value="Abi_alpha"/>
    <property type="match status" value="1"/>
</dbReference>
<evidence type="ECO:0000313" key="2">
    <source>
        <dbReference type="Proteomes" id="UP000244248"/>
    </source>
</evidence>
<evidence type="ECO:0008006" key="3">
    <source>
        <dbReference type="Google" id="ProtNLM"/>
    </source>
</evidence>
<dbReference type="Proteomes" id="UP000244248">
    <property type="component" value="Unassembled WGS sequence"/>
</dbReference>
<keyword evidence="2" id="KW-1185">Reference proteome</keyword>
<proteinExistence type="predicted"/>
<protein>
    <recommendedName>
        <fullName evidence="3">DUF4393 domain-containing protein</fullName>
    </recommendedName>
</protein>
<sequence length="251" mass="28081">MIALTWRIRHVRRCLSRSVVKSLPKPSLTNSLVGKLLQRVPGGEFAQEQLEKIENRVLQELKGRLDQVDRGPSVAVLNLSVTQRGRGKPRAPSDLLRDLLDASNTQSRDEALTGFHARVLASLLPDEARILSLLSDGRSFPLINISAGTLMGFSPRTVEEGISSLGKYASVRCPELVPVYIQRLKFWGLVQIEAEDSDQETEYQMLEADDVVRKVIARIEEGGERARIARRALKISDIGRTLWFESKVAKE</sequence>